<dbReference type="SUPFAM" id="SSF56112">
    <property type="entry name" value="Protein kinase-like (PK-like)"/>
    <property type="match status" value="1"/>
</dbReference>
<organism evidence="2 3">
    <name type="scientific">Amanita thiersii Skay4041</name>
    <dbReference type="NCBI Taxonomy" id="703135"/>
    <lineage>
        <taxon>Eukaryota</taxon>
        <taxon>Fungi</taxon>
        <taxon>Dikarya</taxon>
        <taxon>Basidiomycota</taxon>
        <taxon>Agaricomycotina</taxon>
        <taxon>Agaricomycetes</taxon>
        <taxon>Agaricomycetidae</taxon>
        <taxon>Agaricales</taxon>
        <taxon>Pluteineae</taxon>
        <taxon>Amanitaceae</taxon>
        <taxon>Amanita</taxon>
    </lineage>
</organism>
<dbReference type="PANTHER" id="PTHR38248:SF2">
    <property type="entry name" value="FUNK1 11"/>
    <property type="match status" value="1"/>
</dbReference>
<dbReference type="AlphaFoldDB" id="A0A2A9NDJ0"/>
<dbReference type="InterPro" id="IPR011009">
    <property type="entry name" value="Kinase-like_dom_sf"/>
</dbReference>
<evidence type="ECO:0000313" key="2">
    <source>
        <dbReference type="EMBL" id="PFH45846.1"/>
    </source>
</evidence>
<gene>
    <name evidence="2" type="ORF">AMATHDRAFT_8583</name>
</gene>
<name>A0A2A9NDJ0_9AGAR</name>
<dbReference type="Gene3D" id="1.10.510.10">
    <property type="entry name" value="Transferase(Phosphotransferase) domain 1"/>
    <property type="match status" value="1"/>
</dbReference>
<proteinExistence type="predicted"/>
<dbReference type="InterPro" id="IPR000719">
    <property type="entry name" value="Prot_kinase_dom"/>
</dbReference>
<evidence type="ECO:0000259" key="1">
    <source>
        <dbReference type="PROSITE" id="PS50011"/>
    </source>
</evidence>
<dbReference type="InterPro" id="IPR008266">
    <property type="entry name" value="Tyr_kinase_AS"/>
</dbReference>
<keyword evidence="3" id="KW-1185">Reference proteome</keyword>
<dbReference type="Proteomes" id="UP000242287">
    <property type="component" value="Unassembled WGS sequence"/>
</dbReference>
<evidence type="ECO:0000313" key="3">
    <source>
        <dbReference type="Proteomes" id="UP000242287"/>
    </source>
</evidence>
<accession>A0A2A9NDJ0</accession>
<dbReference type="PROSITE" id="PS50011">
    <property type="entry name" value="PROTEIN_KINASE_DOM"/>
    <property type="match status" value="1"/>
</dbReference>
<dbReference type="GO" id="GO:0004672">
    <property type="term" value="F:protein kinase activity"/>
    <property type="evidence" value="ECO:0007669"/>
    <property type="project" value="InterPro"/>
</dbReference>
<dbReference type="Pfam" id="PF17667">
    <property type="entry name" value="Pkinase_fungal"/>
    <property type="match status" value="1"/>
</dbReference>
<dbReference type="PROSITE" id="PS00109">
    <property type="entry name" value="PROTEIN_KINASE_TYR"/>
    <property type="match status" value="1"/>
</dbReference>
<sequence>MKDVKHLRDGRLAKYPEGKNVPYEGRVLRILVMTELFPITQLTMTATPGPVIKDIFNFKSSTLASLWLHDQGRVLHRDISLKNLMYRKNGKAYGVLLDYDITALGHQESLSKQRIGMLLYMACDLLEASPPKHIYRHDLESLFYIMIVLTTMHHSGQMIADKEHPPTTWFHVGTKILLGLKRDFLAEIPPPLTQHFTVMRKWTVGLQILFNKGYNAQSEAVLEAVDTPTDTFSFDYDSLGGNVDFDKFQKILYRDIELPAKRISLAE</sequence>
<dbReference type="PANTHER" id="PTHR38248">
    <property type="entry name" value="FUNK1 6"/>
    <property type="match status" value="1"/>
</dbReference>
<protein>
    <recommendedName>
        <fullName evidence="1">Protein kinase domain-containing protein</fullName>
    </recommendedName>
</protein>
<dbReference type="OrthoDB" id="5569250at2759"/>
<feature type="domain" description="Protein kinase" evidence="1">
    <location>
        <begin position="1"/>
        <end position="267"/>
    </location>
</feature>
<dbReference type="EMBL" id="KZ302280">
    <property type="protein sequence ID" value="PFH45846.1"/>
    <property type="molecule type" value="Genomic_DNA"/>
</dbReference>
<dbReference type="InterPro" id="IPR040976">
    <property type="entry name" value="Pkinase_fungal"/>
</dbReference>
<reference evidence="2 3" key="1">
    <citation type="submission" date="2014-02" db="EMBL/GenBank/DDBJ databases">
        <title>Transposable element dynamics among asymbiotic and ectomycorrhizal Amanita fungi.</title>
        <authorList>
            <consortium name="DOE Joint Genome Institute"/>
            <person name="Hess J."/>
            <person name="Skrede I."/>
            <person name="Wolfe B."/>
            <person name="LaButti K."/>
            <person name="Ohm R.A."/>
            <person name="Grigoriev I.V."/>
            <person name="Pringle A."/>
        </authorList>
    </citation>
    <scope>NUCLEOTIDE SEQUENCE [LARGE SCALE GENOMIC DNA]</scope>
    <source>
        <strain evidence="2 3">SKay4041</strain>
    </source>
</reference>
<dbReference type="GO" id="GO:0005524">
    <property type="term" value="F:ATP binding"/>
    <property type="evidence" value="ECO:0007669"/>
    <property type="project" value="InterPro"/>
</dbReference>